<accession>A0ABR3BHR2</accession>
<dbReference type="GeneID" id="91993636"/>
<dbReference type="RefSeq" id="XP_066610742.1">
    <property type="nucleotide sequence ID" value="XM_066761202.1"/>
</dbReference>
<proteinExistence type="predicted"/>
<keyword evidence="3" id="KW-0378">Hydrolase</keyword>
<comment type="catalytic activity">
    <reaction evidence="1">
        <text>All bonds known to be hydrolyzed by this endopeptidase have arginine in P1 and an acidic residue in P4. P6 is often occupied by an acidic residue or by a hydroxy-amino-acid residue, the phosphorylation of which enhances cleavage.</text>
        <dbReference type="EC" id="3.4.22.49"/>
    </reaction>
</comment>
<dbReference type="Proteomes" id="UP000054399">
    <property type="component" value="Unassembled WGS sequence"/>
</dbReference>
<evidence type="ECO:0000259" key="6">
    <source>
        <dbReference type="PROSITE" id="PS51700"/>
    </source>
</evidence>
<sequence length="2188" mass="241561">MPPRTTAQRVALAAPKVPTRVSARSGTQVPTTADELVDGINKLAVSKPEPKVRLTRTKPSSSKAASSISAKAINERPATTNAAKGKEKATFEDSLPWACSTAGETLRPVERAMQAMQATNASIKALGESENSGYRYGSLNVSNEGSEWTDEKVVRLVDTCQVAFRVLRELDEQGMIGDKGAEVERTCQGVVHKAMEVLVEARPALLRLYKAMNVEASKITAIKVSVTSRATSSSRSTVGVASKTATTTSRSTPATSRSTRPTSVAESSKSSLKSEKKASVPSRWLELAWFPAPMEGTEMSEPVKNLLFMAMASAWTGLIATSKGSEEVLAMMPITPVSAKLNPLVLGLTLPLTSITPPLYSLYRAIDTLNLPSTSPLNIRYRQIALSALSMTICSSAHSRNSPTRLWEAAHRAISTYVQVQNSSEDLSEAAQVINKLVDWVESMVEKRGENVKDWLSGKGWLGLMEIWIAVGRRLDDVDIIDKALSLMASSSSISTPPSTTLSTGEPVSWALTGTPEVEVARIRGDLAKASLMFDKIFSGQSLPTPEQQRIDALSLEDLNVLGQAVNTLPNDEESKILIDRVVRAWERVRRGCVKVIDRYGTEESCKVLVGLVERWSRAALDFVENVADRIEINPSLADYLITGIIDTICFLSQRYLSSSSILLPRGYELHRRVKGSTKVVDQIDWLRALSIAASNIGGRLFSQSRMEAAVHLASLSCGWAVEAGKLVKVEEMDEEEGKKVQQLSEGLAKRWEFLASCYQRHGQKKEVFSAYIQCLAYQPPSLLSKLTLAASQPISKIFEPFTDFQNSLLRLFAFILYDPTLCSDFGVSLMKEMTTNSYKPHEVGAIGEKMMDTLEDGAWKEEVARIVLDLGEGLLDVYGTEFPIRRLRVVTRMMRIIVSSGQRMLRFDRLVEDADRLFVQTNLGHDISLGPYKKEHYAYTLILRALRAYHFEGDPTPAVLKNHKQAMEALHEVLIPPTPSQDIKDQPRKKQPLGRTTTTRAVTTRSAPARPTKGGQRTVSEPQRKAAGKAMTSVTAVKEPRLVFDDLKKLTGLLGALASLLALLGQTLAQIETLKLIRAFQRGRDELIDDYIRRSSQLATEYFKLGKVSRAGNVFSQTHRTVLESKVLVDNGIKVELLLRWSCYLAGTGDTVKAREAYIEAQELNSDFESTKSKSHLLHVQVMNRCDTLERAAWSRAAFGAINAAEDNATGAIIHLSAAFRLWTRASDAICRIAEKQPSSNASRLGLEDPFLVMPNPKRLKGADEPAKDEIGPTPPQAAHFSGKHLHNLQWHVAHGLLDVTFDLASAYAARGSVRDAEYFLKVAGLVSETIKSGSMGARVGTREAELLFRLRKLEDVGTKLESAAGLLCTEEGPEVVDLMRVQGDLYTRQGMIQEAGQMFQSTSSEIAGLDSVFVAVEALLPTPKKSSGLNSSNTSGRTAQTLRKSTDSKEPLLPVALAHVMRQHAWVLREAGSKEECTQLLAKIKNLPSTTQTKAEELLLQGRIALHEAIKQFKTDLFMSSLTESAVTMPLGIPEKKIKDRQSTRLSIQAVLTRAEDAFLSALDLVAGGGKVESIRQACLALALLKAFQTSLGQGSQNVTSAAASTLASSSSITLHRELLHAIETKFIDIEHSDVNWPSFDPSDTVKPNNGDVDLSEDLDDHDGKLRSYWQMIKSKYESKHILAADAISLENLPANWAVISINVSEDRNTMFISRHQNGYEPIVFCLPVDRQGRREGDDDIWTFDAAVGELETIIKTSNESARRAKHIISPEGRAEWWAERRALDKRMEELCVNLEFVWLGAFKTILSPRNRFSKADLSNFSDSLDKIFQAALSGGRNSKTKGYATKPHLDDALLESFASLSSKCKEEEIEDLVYFILDIYQFHGVPVALSELDIDQIALDVKSVLEKVEMKQNKISSTLGEEHIFLALDKNVQPFPWESIPILRGRPISRIPSLSFLLDQVAMGNHLRPSLTQSIVAADNHLDIRRIVNSRRTFYILNPSGDLARTETHFKPWIDEMVEKAGWKGIVGRPPTEMEMRAALRDYDLVLYFGHGGAEQYISSQKIRSLPQCATTMLWGCSSGHLKEQGDFDRTGTAWHYMVAGCPSLVGNLWDVTDRDIDRLSEHVLKQGLHLDAAHQPQSRSRANTLLPLSELSTVQAVNKARNECKLKYLNGAAPVVYGLPVYLH</sequence>
<dbReference type="Pfam" id="PF03568">
    <property type="entry name" value="Separin_C"/>
    <property type="match status" value="1"/>
</dbReference>
<dbReference type="EMBL" id="ATAM02000015">
    <property type="protein sequence ID" value="KAL0240234.1"/>
    <property type="molecule type" value="Genomic_DNA"/>
</dbReference>
<dbReference type="EC" id="3.4.22.49" evidence="2"/>
<gene>
    <name evidence="7" type="ORF">I308_106783</name>
</gene>
<evidence type="ECO:0000256" key="4">
    <source>
        <dbReference type="ARBA" id="ARBA00022829"/>
    </source>
</evidence>
<reference evidence="8" key="1">
    <citation type="submission" date="2015-01" db="EMBL/GenBank/DDBJ databases">
        <title>The Genome Sequence of Cryptococcus gattii MMRL2647.</title>
        <authorList>
            <consortium name="The Broad Institute Genomics Platform"/>
            <person name="Cuomo C."/>
            <person name="Litvintseva A."/>
            <person name="Chen Y."/>
            <person name="Heitman J."/>
            <person name="Sun S."/>
            <person name="Springer D."/>
            <person name="Dromer F."/>
            <person name="Young S."/>
            <person name="Zeng Q."/>
            <person name="Gargeya S."/>
            <person name="Abouelleil A."/>
            <person name="Alvarado L."/>
            <person name="Chapman S.B."/>
            <person name="Gainer-Dewar J."/>
            <person name="Goldberg J."/>
            <person name="Griggs A."/>
            <person name="Gujja S."/>
            <person name="Hansen M."/>
            <person name="Howarth C."/>
            <person name="Imamovic A."/>
            <person name="Larimer J."/>
            <person name="Murphy C."/>
            <person name="Naylor J."/>
            <person name="Pearson M."/>
            <person name="Priest M."/>
            <person name="Roberts A."/>
            <person name="Saif S."/>
            <person name="Shea T."/>
            <person name="Sykes S."/>
            <person name="Wortman J."/>
            <person name="Nusbaum C."/>
            <person name="Birren B."/>
        </authorList>
    </citation>
    <scope>NUCLEOTIDE SEQUENCE [LARGE SCALE GENOMIC DNA]</scope>
    <source>
        <strain evidence="8">IND107</strain>
    </source>
</reference>
<dbReference type="PROSITE" id="PS51700">
    <property type="entry name" value="SEPARIN"/>
    <property type="match status" value="1"/>
</dbReference>
<reference evidence="7 8" key="2">
    <citation type="submission" date="2024-01" db="EMBL/GenBank/DDBJ databases">
        <title>Comparative genomics of Cryptococcus and Kwoniella reveals pathogenesis evolution and contrasting modes of karyotype evolution via chromosome fusion or intercentromeric recombination.</title>
        <authorList>
            <person name="Coelho M.A."/>
            <person name="David-Palma M."/>
            <person name="Shea T."/>
            <person name="Bowers K."/>
            <person name="Mcginley-Smith S."/>
            <person name="Mohammad A.W."/>
            <person name="Gnirke A."/>
            <person name="Yurkov A.M."/>
            <person name="Nowrousian M."/>
            <person name="Sun S."/>
            <person name="Cuomo C.A."/>
            <person name="Heitman J."/>
        </authorList>
    </citation>
    <scope>NUCLEOTIDE SEQUENCE [LARGE SCALE GENOMIC DNA]</scope>
    <source>
        <strain evidence="7 8">IND107</strain>
    </source>
</reference>
<feature type="region of interest" description="Disordered" evidence="5">
    <location>
        <begin position="976"/>
        <end position="1033"/>
    </location>
</feature>
<protein>
    <recommendedName>
        <fullName evidence="2">separase</fullName>
        <ecNumber evidence="2">3.4.22.49</ecNumber>
    </recommendedName>
</protein>
<dbReference type="SUPFAM" id="SSF48452">
    <property type="entry name" value="TPR-like"/>
    <property type="match status" value="1"/>
</dbReference>
<dbReference type="PANTHER" id="PTHR12792:SF0">
    <property type="entry name" value="SEPARIN"/>
    <property type="match status" value="1"/>
</dbReference>
<keyword evidence="4" id="KW-0159">Chromosome partition</keyword>
<evidence type="ECO:0000256" key="3">
    <source>
        <dbReference type="ARBA" id="ARBA00022801"/>
    </source>
</evidence>
<evidence type="ECO:0000256" key="2">
    <source>
        <dbReference type="ARBA" id="ARBA00012489"/>
    </source>
</evidence>
<name>A0ABR3BHR2_9TREE</name>
<feature type="domain" description="Peptidase C50" evidence="6">
    <location>
        <begin position="1993"/>
        <end position="2091"/>
    </location>
</feature>
<feature type="compositionally biased region" description="Low complexity" evidence="5">
    <location>
        <begin position="233"/>
        <end position="271"/>
    </location>
</feature>
<dbReference type="InterPro" id="IPR011990">
    <property type="entry name" value="TPR-like_helical_dom_sf"/>
</dbReference>
<dbReference type="InterPro" id="IPR005314">
    <property type="entry name" value="Peptidase_C50"/>
</dbReference>
<feature type="region of interest" description="Disordered" evidence="5">
    <location>
        <begin position="48"/>
        <end position="87"/>
    </location>
</feature>
<evidence type="ECO:0000313" key="7">
    <source>
        <dbReference type="EMBL" id="KAL0240234.1"/>
    </source>
</evidence>
<feature type="region of interest" description="Disordered" evidence="5">
    <location>
        <begin position="1426"/>
        <end position="1448"/>
    </location>
</feature>
<evidence type="ECO:0000256" key="5">
    <source>
        <dbReference type="SAM" id="MobiDB-lite"/>
    </source>
</evidence>
<dbReference type="InterPro" id="IPR030397">
    <property type="entry name" value="SEPARIN_core_dom"/>
</dbReference>
<feature type="compositionally biased region" description="Low complexity" evidence="5">
    <location>
        <begin position="996"/>
        <end position="1013"/>
    </location>
</feature>
<dbReference type="PANTHER" id="PTHR12792">
    <property type="entry name" value="EXTRA SPINDLE POLES 1-RELATED"/>
    <property type="match status" value="1"/>
</dbReference>
<evidence type="ECO:0000313" key="8">
    <source>
        <dbReference type="Proteomes" id="UP000054399"/>
    </source>
</evidence>
<feature type="region of interest" description="Disordered" evidence="5">
    <location>
        <begin position="233"/>
        <end position="274"/>
    </location>
</feature>
<comment type="caution">
    <text evidence="7">The sequence shown here is derived from an EMBL/GenBank/DDBJ whole genome shotgun (WGS) entry which is preliminary data.</text>
</comment>
<organism evidence="7 8">
    <name type="scientific">Cryptococcus tetragattii IND107</name>
    <dbReference type="NCBI Taxonomy" id="1296105"/>
    <lineage>
        <taxon>Eukaryota</taxon>
        <taxon>Fungi</taxon>
        <taxon>Dikarya</taxon>
        <taxon>Basidiomycota</taxon>
        <taxon>Agaricomycotina</taxon>
        <taxon>Tremellomycetes</taxon>
        <taxon>Tremellales</taxon>
        <taxon>Cryptococcaceae</taxon>
        <taxon>Cryptococcus</taxon>
        <taxon>Cryptococcus gattii species complex</taxon>
    </lineage>
</organism>
<keyword evidence="8" id="KW-1185">Reference proteome</keyword>
<feature type="compositionally biased region" description="Polar residues" evidence="5">
    <location>
        <begin position="1426"/>
        <end position="1445"/>
    </location>
</feature>
<feature type="region of interest" description="Disordered" evidence="5">
    <location>
        <begin position="1"/>
        <end position="30"/>
    </location>
</feature>
<evidence type="ECO:0000256" key="1">
    <source>
        <dbReference type="ARBA" id="ARBA00000451"/>
    </source>
</evidence>
<feature type="compositionally biased region" description="Low complexity" evidence="5">
    <location>
        <begin position="60"/>
        <end position="72"/>
    </location>
</feature>